<dbReference type="STRING" id="1391653.AKJ08_0942"/>
<proteinExistence type="predicted"/>
<dbReference type="OrthoDB" id="5502728at2"/>
<protein>
    <submittedName>
        <fullName evidence="1">Uncharacterized protein</fullName>
    </submittedName>
</protein>
<reference evidence="1 2" key="1">
    <citation type="submission" date="2015-08" db="EMBL/GenBank/DDBJ databases">
        <authorList>
            <person name="Babu N.S."/>
            <person name="Beckwith C.J."/>
            <person name="Beseler K.G."/>
            <person name="Brison A."/>
            <person name="Carone J.V."/>
            <person name="Caskin T.P."/>
            <person name="Diamond M."/>
            <person name="Durham M.E."/>
            <person name="Foxe J.M."/>
            <person name="Go M."/>
            <person name="Henderson B.A."/>
            <person name="Jones I.B."/>
            <person name="McGettigan J.A."/>
            <person name="Micheletti S.J."/>
            <person name="Nasrallah M.E."/>
            <person name="Ortiz D."/>
            <person name="Piller C.R."/>
            <person name="Privatt S.R."/>
            <person name="Schneider S.L."/>
            <person name="Sharp S."/>
            <person name="Smith T.C."/>
            <person name="Stanton J.D."/>
            <person name="Ullery H.E."/>
            <person name="Wilson R.J."/>
            <person name="Serrano M.G."/>
            <person name="Buck G."/>
            <person name="Lee V."/>
            <person name="Wang Y."/>
            <person name="Carvalho R."/>
            <person name="Voegtly L."/>
            <person name="Shi R."/>
            <person name="Duckworth R."/>
            <person name="Johnson A."/>
            <person name="Loviza R."/>
            <person name="Walstead R."/>
            <person name="Shah Z."/>
            <person name="Kiflezghi M."/>
            <person name="Wade K."/>
            <person name="Ball S.L."/>
            <person name="Bradley K.W."/>
            <person name="Asai D.J."/>
            <person name="Bowman C.A."/>
            <person name="Russell D.A."/>
            <person name="Pope W.H."/>
            <person name="Jacobs-Sera D."/>
            <person name="Hendrix R.W."/>
            <person name="Hatfull G.F."/>
        </authorList>
    </citation>
    <scope>NUCLEOTIDE SEQUENCE [LARGE SCALE GENOMIC DNA]</scope>
    <source>
        <strain evidence="1 2">DSM 27710</strain>
    </source>
</reference>
<dbReference type="RefSeq" id="WP_050724990.1">
    <property type="nucleotide sequence ID" value="NZ_CP012332.1"/>
</dbReference>
<dbReference type="AlphaFoldDB" id="A0A0K1PAL1"/>
<evidence type="ECO:0000313" key="2">
    <source>
        <dbReference type="Proteomes" id="UP000055590"/>
    </source>
</evidence>
<sequence length="183" mass="20895">MRGSLQTEEIVEFPVDRRGFLRRECAACHRQFKLRRSGADASIVLRRIMKSLPHVNEQEIRAAISQRICPYCAHRADGDEWWTDEQRVFLGRMAAAIGEEVRFEQLRHVERTLGQNPYLTFLPVAPAPFEGASRTESDDMRVMPLVCCGEEVKIRESWTGSIRCPFCGIEHATEPVQPPADPD</sequence>
<evidence type="ECO:0000313" key="1">
    <source>
        <dbReference type="EMBL" id="AKU90555.1"/>
    </source>
</evidence>
<name>A0A0K1PAL1_9BACT</name>
<organism evidence="1 2">
    <name type="scientific">Vulgatibacter incomptus</name>
    <dbReference type="NCBI Taxonomy" id="1391653"/>
    <lineage>
        <taxon>Bacteria</taxon>
        <taxon>Pseudomonadati</taxon>
        <taxon>Myxococcota</taxon>
        <taxon>Myxococcia</taxon>
        <taxon>Myxococcales</taxon>
        <taxon>Cystobacterineae</taxon>
        <taxon>Vulgatibacteraceae</taxon>
        <taxon>Vulgatibacter</taxon>
    </lineage>
</organism>
<keyword evidence="2" id="KW-1185">Reference proteome</keyword>
<accession>A0A0K1PAL1</accession>
<dbReference type="KEGG" id="vin:AKJ08_0942"/>
<dbReference type="EMBL" id="CP012332">
    <property type="protein sequence ID" value="AKU90555.1"/>
    <property type="molecule type" value="Genomic_DNA"/>
</dbReference>
<dbReference type="Proteomes" id="UP000055590">
    <property type="component" value="Chromosome"/>
</dbReference>
<gene>
    <name evidence="1" type="ORF">AKJ08_0942</name>
</gene>